<dbReference type="Proteomes" id="UP000520011">
    <property type="component" value="Unassembled WGS sequence"/>
</dbReference>
<dbReference type="InterPro" id="IPR026272">
    <property type="entry name" value="SdpI"/>
</dbReference>
<evidence type="ECO:0000313" key="3">
    <source>
        <dbReference type="EMBL" id="MBB5326009.1"/>
    </source>
</evidence>
<feature type="domain" description="DUF1648" evidence="2">
    <location>
        <begin position="10"/>
        <end position="56"/>
    </location>
</feature>
<accession>A0A7W8MW46</accession>
<dbReference type="Pfam" id="PF07853">
    <property type="entry name" value="DUF1648"/>
    <property type="match status" value="1"/>
</dbReference>
<keyword evidence="4" id="KW-1185">Reference proteome</keyword>
<name>A0A7W8MW46_9BACL</name>
<organism evidence="3 4">
    <name type="scientific">Anoxybacteroides tepidamans</name>
    <dbReference type="NCBI Taxonomy" id="265948"/>
    <lineage>
        <taxon>Bacteria</taxon>
        <taxon>Bacillati</taxon>
        <taxon>Bacillota</taxon>
        <taxon>Bacilli</taxon>
        <taxon>Bacillales</taxon>
        <taxon>Anoxybacillaceae</taxon>
        <taxon>Anoxybacteroides</taxon>
    </lineage>
</organism>
<protein>
    <submittedName>
        <fullName evidence="3">Putative membrane protein</fullName>
    </submittedName>
</protein>
<feature type="transmembrane region" description="Helical" evidence="1">
    <location>
        <begin position="184"/>
        <end position="205"/>
    </location>
</feature>
<dbReference type="RefSeq" id="WP_183256027.1">
    <property type="nucleotide sequence ID" value="NZ_JACHEP010000026.1"/>
</dbReference>
<feature type="transmembrane region" description="Helical" evidence="1">
    <location>
        <begin position="85"/>
        <end position="108"/>
    </location>
</feature>
<gene>
    <name evidence="3" type="ORF">HNQ34_003127</name>
</gene>
<dbReference type="AlphaFoldDB" id="A0A7W8MW46"/>
<evidence type="ECO:0000259" key="2">
    <source>
        <dbReference type="Pfam" id="PF07853"/>
    </source>
</evidence>
<dbReference type="PANTHER" id="PTHR37810">
    <property type="entry name" value="IMMUNITY PROTEIN SDPI"/>
    <property type="match status" value="1"/>
</dbReference>
<feature type="transmembrane region" description="Helical" evidence="1">
    <location>
        <begin position="160"/>
        <end position="178"/>
    </location>
</feature>
<dbReference type="Pfam" id="PF13630">
    <property type="entry name" value="SdpI"/>
    <property type="match status" value="1"/>
</dbReference>
<keyword evidence="1" id="KW-1133">Transmembrane helix</keyword>
<feature type="transmembrane region" description="Helical" evidence="1">
    <location>
        <begin position="5"/>
        <end position="26"/>
    </location>
</feature>
<keyword evidence="1" id="KW-0812">Transmembrane</keyword>
<dbReference type="GO" id="GO:0009636">
    <property type="term" value="P:response to toxic substance"/>
    <property type="evidence" value="ECO:0007669"/>
    <property type="project" value="TreeGrafter"/>
</dbReference>
<sequence length="208" mass="23772">MKKNVFVISLIVCSYVVSFVAIPYLPNEVAIHWNAAGEADGFANKWWGALLFPLFLTGIVVLLAALPKLDPRKENYEKFQGVYRLFLNVLVTFFFTLHLGTLAYNVGIPVQIDLFIPIGIGVLFIVLGNYLPKIKPNYFIGIRTPWTLENETVWQKTHRLGGKVFVIMGVLIMLTIFVESVWRFVLLIMIVFVGTIYMMIQSYVFSRK</sequence>
<feature type="transmembrane region" description="Helical" evidence="1">
    <location>
        <begin position="46"/>
        <end position="65"/>
    </location>
</feature>
<evidence type="ECO:0000256" key="1">
    <source>
        <dbReference type="SAM" id="Phobius"/>
    </source>
</evidence>
<dbReference type="PANTHER" id="PTHR37810:SF5">
    <property type="entry name" value="IMMUNITY PROTEIN SDPI"/>
    <property type="match status" value="1"/>
</dbReference>
<dbReference type="PIRSF" id="PIRSF038959">
    <property type="entry name" value="SdpI"/>
    <property type="match status" value="1"/>
</dbReference>
<evidence type="ECO:0000313" key="4">
    <source>
        <dbReference type="Proteomes" id="UP000520011"/>
    </source>
</evidence>
<dbReference type="InterPro" id="IPR025962">
    <property type="entry name" value="SdpI/YhfL"/>
</dbReference>
<reference evidence="3 4" key="1">
    <citation type="submission" date="2020-08" db="EMBL/GenBank/DDBJ databases">
        <title>Genomic Encyclopedia of Type Strains, Phase IV (KMG-IV): sequencing the most valuable type-strain genomes for metagenomic binning, comparative biology and taxonomic classification.</title>
        <authorList>
            <person name="Goeker M."/>
        </authorList>
    </citation>
    <scope>NUCLEOTIDE SEQUENCE [LARGE SCALE GENOMIC DNA]</scope>
    <source>
        <strain evidence="3 4">DSM 16325</strain>
    </source>
</reference>
<feature type="transmembrane region" description="Helical" evidence="1">
    <location>
        <begin position="114"/>
        <end position="131"/>
    </location>
</feature>
<dbReference type="InterPro" id="IPR012867">
    <property type="entry name" value="DUF1648"/>
</dbReference>
<keyword evidence="1" id="KW-0472">Membrane</keyword>
<comment type="caution">
    <text evidence="3">The sequence shown here is derived from an EMBL/GenBank/DDBJ whole genome shotgun (WGS) entry which is preliminary data.</text>
</comment>
<proteinExistence type="predicted"/>
<dbReference type="EMBL" id="JACHEP010000026">
    <property type="protein sequence ID" value="MBB5326009.1"/>
    <property type="molecule type" value="Genomic_DNA"/>
</dbReference>